<dbReference type="SUPFAM" id="SSF54975">
    <property type="entry name" value="Acylphosphatase/BLUF domain-like"/>
    <property type="match status" value="1"/>
</dbReference>
<dbReference type="AlphaFoldDB" id="A0A382TDJ8"/>
<dbReference type="PROSITE" id="PS00151">
    <property type="entry name" value="ACYLPHOSPHATASE_2"/>
    <property type="match status" value="1"/>
</dbReference>
<evidence type="ECO:0000259" key="1">
    <source>
        <dbReference type="PROSITE" id="PS51160"/>
    </source>
</evidence>
<protein>
    <recommendedName>
        <fullName evidence="1">Acylphosphatase-like domain-containing protein</fullName>
    </recommendedName>
</protein>
<dbReference type="PROSITE" id="PS51160">
    <property type="entry name" value="ACYLPHOSPHATASE_3"/>
    <property type="match status" value="1"/>
</dbReference>
<organism evidence="2">
    <name type="scientific">marine metagenome</name>
    <dbReference type="NCBI Taxonomy" id="408172"/>
    <lineage>
        <taxon>unclassified sequences</taxon>
        <taxon>metagenomes</taxon>
        <taxon>ecological metagenomes</taxon>
    </lineage>
</organism>
<dbReference type="InterPro" id="IPR017968">
    <property type="entry name" value="Acylphosphatase_CS"/>
</dbReference>
<dbReference type="Pfam" id="PF00708">
    <property type="entry name" value="Acylphosphatase"/>
    <property type="match status" value="1"/>
</dbReference>
<dbReference type="InterPro" id="IPR020456">
    <property type="entry name" value="Acylphosphatase"/>
</dbReference>
<evidence type="ECO:0000313" key="2">
    <source>
        <dbReference type="EMBL" id="SVD19471.1"/>
    </source>
</evidence>
<dbReference type="PANTHER" id="PTHR47268:SF4">
    <property type="entry name" value="ACYLPHOSPHATASE"/>
    <property type="match status" value="1"/>
</dbReference>
<dbReference type="InterPro" id="IPR001792">
    <property type="entry name" value="Acylphosphatase-like_dom"/>
</dbReference>
<accession>A0A382TDJ8</accession>
<name>A0A382TDJ8_9ZZZZ</name>
<dbReference type="InterPro" id="IPR036046">
    <property type="entry name" value="Acylphosphatase-like_dom_sf"/>
</dbReference>
<proteinExistence type="predicted"/>
<dbReference type="Gene3D" id="3.30.70.100">
    <property type="match status" value="1"/>
</dbReference>
<dbReference type="PANTHER" id="PTHR47268">
    <property type="entry name" value="ACYLPHOSPHATASE"/>
    <property type="match status" value="1"/>
</dbReference>
<gene>
    <name evidence="2" type="ORF">METZ01_LOCUS372325</name>
</gene>
<sequence length="100" mass="10673">MNSGCQKNDVHVVKRRLLISGLVQGVGFRWEYRRVAEAAGTAGWARNLADGRVEVLLEGPADAVAKVEAWCHTGPRHAVVTGVEDEDDPLDDLAGGPDGP</sequence>
<dbReference type="EMBL" id="UINC01135371">
    <property type="protein sequence ID" value="SVD19471.1"/>
    <property type="molecule type" value="Genomic_DNA"/>
</dbReference>
<dbReference type="GO" id="GO:0003998">
    <property type="term" value="F:acylphosphatase activity"/>
    <property type="evidence" value="ECO:0007669"/>
    <property type="project" value="InterPro"/>
</dbReference>
<reference evidence="2" key="1">
    <citation type="submission" date="2018-05" db="EMBL/GenBank/DDBJ databases">
        <authorList>
            <person name="Lanie J.A."/>
            <person name="Ng W.-L."/>
            <person name="Kazmierczak K.M."/>
            <person name="Andrzejewski T.M."/>
            <person name="Davidsen T.M."/>
            <person name="Wayne K.J."/>
            <person name="Tettelin H."/>
            <person name="Glass J.I."/>
            <person name="Rusch D."/>
            <person name="Podicherti R."/>
            <person name="Tsui H.-C.T."/>
            <person name="Winkler M.E."/>
        </authorList>
    </citation>
    <scope>NUCLEOTIDE SEQUENCE</scope>
</reference>
<feature type="domain" description="Acylphosphatase-like" evidence="1">
    <location>
        <begin position="14"/>
        <end position="100"/>
    </location>
</feature>
<dbReference type="PROSITE" id="PS00150">
    <property type="entry name" value="ACYLPHOSPHATASE_1"/>
    <property type="match status" value="1"/>
</dbReference>